<proteinExistence type="predicted"/>
<evidence type="ECO:0000313" key="1">
    <source>
        <dbReference type="EMBL" id="GGR02835.1"/>
    </source>
</evidence>
<accession>A0A918C2U6</accession>
<dbReference type="EMBL" id="BMSX01000003">
    <property type="protein sequence ID" value="GGR02835.1"/>
    <property type="molecule type" value="Genomic_DNA"/>
</dbReference>
<reference evidence="1" key="1">
    <citation type="journal article" date="2014" name="Int. J. Syst. Evol. Microbiol.">
        <title>Complete genome sequence of Corynebacterium casei LMG S-19264T (=DSM 44701T), isolated from a smear-ripened cheese.</title>
        <authorList>
            <consortium name="US DOE Joint Genome Institute (JGI-PGF)"/>
            <person name="Walter F."/>
            <person name="Albersmeier A."/>
            <person name="Kalinowski J."/>
            <person name="Ruckert C."/>
        </authorList>
    </citation>
    <scope>NUCLEOTIDE SEQUENCE</scope>
    <source>
        <strain evidence="1">JCM 4346</strain>
    </source>
</reference>
<keyword evidence="2" id="KW-1185">Reference proteome</keyword>
<evidence type="ECO:0000313" key="2">
    <source>
        <dbReference type="Proteomes" id="UP000658320"/>
    </source>
</evidence>
<dbReference type="Proteomes" id="UP000658320">
    <property type="component" value="Unassembled WGS sequence"/>
</dbReference>
<comment type="caution">
    <text evidence="1">The sequence shown here is derived from an EMBL/GenBank/DDBJ whole genome shotgun (WGS) entry which is preliminary data.</text>
</comment>
<name>A0A918C2U6_9ACTN</name>
<reference evidence="1" key="2">
    <citation type="submission" date="2020-09" db="EMBL/GenBank/DDBJ databases">
        <authorList>
            <person name="Sun Q."/>
            <person name="Ohkuma M."/>
        </authorList>
    </citation>
    <scope>NUCLEOTIDE SEQUENCE</scope>
    <source>
        <strain evidence="1">JCM 4346</strain>
    </source>
</reference>
<gene>
    <name evidence="1" type="ORF">GCM10010251_18370</name>
</gene>
<dbReference type="AlphaFoldDB" id="A0A918C2U6"/>
<protein>
    <submittedName>
        <fullName evidence="1">Uncharacterized protein</fullName>
    </submittedName>
</protein>
<dbReference type="RefSeq" id="WP_189934132.1">
    <property type="nucleotide sequence ID" value="NZ_BMSX01000003.1"/>
</dbReference>
<organism evidence="1 2">
    <name type="scientific">Streptomyces aurantiogriseus</name>
    <dbReference type="NCBI Taxonomy" id="66870"/>
    <lineage>
        <taxon>Bacteria</taxon>
        <taxon>Bacillati</taxon>
        <taxon>Actinomycetota</taxon>
        <taxon>Actinomycetes</taxon>
        <taxon>Kitasatosporales</taxon>
        <taxon>Streptomycetaceae</taxon>
        <taxon>Streptomyces</taxon>
    </lineage>
</organism>
<sequence length="70" mass="6871">MNGLTARWAGSVEGDSVCSAAGVWPLPAIPADGAAGPAREEPAEALGVPAGQAGGPAGELLPFTARRGWC</sequence>